<dbReference type="EMBL" id="CP144747">
    <property type="protein sequence ID" value="WVZ66526.1"/>
    <property type="molecule type" value="Genomic_DNA"/>
</dbReference>
<keyword evidence="2" id="KW-0472">Membrane</keyword>
<dbReference type="NCBIfam" id="NF041373">
    <property type="entry name" value="HGG_STG"/>
    <property type="match status" value="1"/>
</dbReference>
<feature type="compositionally biased region" description="Basic residues" evidence="1">
    <location>
        <begin position="323"/>
        <end position="332"/>
    </location>
</feature>
<evidence type="ECO:0000256" key="1">
    <source>
        <dbReference type="SAM" id="MobiDB-lite"/>
    </source>
</evidence>
<evidence type="ECO:0000313" key="4">
    <source>
        <dbReference type="Proteomes" id="UP001341281"/>
    </source>
</evidence>
<feature type="region of interest" description="Disordered" evidence="1">
    <location>
        <begin position="323"/>
        <end position="342"/>
    </location>
</feature>
<dbReference type="Pfam" id="PF19239">
    <property type="entry name" value="GIY_YIG_domain"/>
    <property type="match status" value="1"/>
</dbReference>
<proteinExistence type="predicted"/>
<organism evidence="3 4">
    <name type="scientific">Paspalum notatum var. saurae</name>
    <dbReference type="NCBI Taxonomy" id="547442"/>
    <lineage>
        <taxon>Eukaryota</taxon>
        <taxon>Viridiplantae</taxon>
        <taxon>Streptophyta</taxon>
        <taxon>Embryophyta</taxon>
        <taxon>Tracheophyta</taxon>
        <taxon>Spermatophyta</taxon>
        <taxon>Magnoliopsida</taxon>
        <taxon>Liliopsida</taxon>
        <taxon>Poales</taxon>
        <taxon>Poaceae</taxon>
        <taxon>PACMAD clade</taxon>
        <taxon>Panicoideae</taxon>
        <taxon>Andropogonodae</taxon>
        <taxon>Paspaleae</taxon>
        <taxon>Paspalinae</taxon>
        <taxon>Paspalum</taxon>
    </lineage>
</organism>
<dbReference type="InterPro" id="IPR038909">
    <property type="entry name" value="Effector_transcript"/>
</dbReference>
<dbReference type="PANTHER" id="PTHR35133:SF1">
    <property type="entry name" value="PROTEIN EFFECTOR OF TRANSCRIPTION 2-RELATED"/>
    <property type="match status" value="1"/>
</dbReference>
<sequence>MPAAAAPVTARLKREDCPRTKHDSLFSPWKVLIGPSDWEDHAAGKEGVQRYRIRNLPDNFPGLYELGVAGASDEGVRPRRRDARGVVVVYLGQADSVRARLQQYGRSGSHLDTANSLGSAGKDAVNALTAGPGLFREVFLRGYSVVFRCALMDNKQEAEKTEAQLLRVFDYAWNKLQNDACRREEILLKLEQRTANHRLSLLSRVRQMKQKIFGEKVGIEIKGNGSANTSPGIMKSMLPRVRTIVRFRPLLFNSDDSGDEATDIPCANKQAHRRRSNGYKVKRIDVAKRRTVPIQDSNSTCGVVLEDGSSCLEHPVQGRKRCSLHKGRRVKGSPKNSPTSYPCQVEIPITESIPGIAEDLGNSVETKESEILSKNVSITLNKPLIQSNSFEPKKVETGEAPTEDETREISGDACICEEKASHHESKSEEQQPSGRTWFELLKSQNKRARPHPTRGSGSQIRVRDQVAPICRAMTANGSGKMALAAGIERFEDSGMEVTGAKFSRSSGWPCICGARTSDGAPCMKQPVEGRKRCALHKGQRASCPPAPSLKNESLVLSMDDLMCSISTYSPSGFAFQSRLQKFSICPFRPSASATETIAAFVSPRSTHSSPRASTMLQSQLLGPPRFSLAGPICAAHGGCRRRRSKPKPRTIAFPPAPLRRLVSTSLRRLVPRPRPLIVLPGGGGGGGGWFRLGRRRKTAAEELAVVALSLVLGGDRLATLAEAWNESSLGQVLGVLAAVMGRGRSRRGDGLQRLAAFLLGIVVCALVCHIRGAAFLEGIQKTGGARRLASSRYPIRNDHSISSKNPKFQDHRDRPLLTGLQDQYRFPDPDNGANRFVAHPDPVTIPTEQN</sequence>
<dbReference type="InterPro" id="IPR047675">
    <property type="entry name" value="Putative_zinc-bd"/>
</dbReference>
<evidence type="ECO:0000313" key="3">
    <source>
        <dbReference type="EMBL" id="WVZ66526.1"/>
    </source>
</evidence>
<dbReference type="PANTHER" id="PTHR35133">
    <property type="entry name" value="PROTEIN EFFECTOR OF TRANSCRIPTION 2-RELATED"/>
    <property type="match status" value="1"/>
</dbReference>
<keyword evidence="2" id="KW-1133">Transmembrane helix</keyword>
<feature type="region of interest" description="Disordered" evidence="1">
    <location>
        <begin position="827"/>
        <end position="850"/>
    </location>
</feature>
<keyword evidence="4" id="KW-1185">Reference proteome</keyword>
<keyword evidence="2" id="KW-0812">Transmembrane</keyword>
<feature type="transmembrane region" description="Helical" evidence="2">
    <location>
        <begin position="754"/>
        <end position="776"/>
    </location>
</feature>
<evidence type="ECO:0000256" key="2">
    <source>
        <dbReference type="SAM" id="Phobius"/>
    </source>
</evidence>
<dbReference type="GO" id="GO:0003677">
    <property type="term" value="F:DNA binding"/>
    <property type="evidence" value="ECO:0007669"/>
    <property type="project" value="InterPro"/>
</dbReference>
<dbReference type="AlphaFoldDB" id="A0AAQ3T4S4"/>
<evidence type="ECO:0008006" key="5">
    <source>
        <dbReference type="Google" id="ProtNLM"/>
    </source>
</evidence>
<gene>
    <name evidence="3" type="ORF">U9M48_015732</name>
</gene>
<accession>A0AAQ3T4S4</accession>
<name>A0AAQ3T4S4_PASNO</name>
<dbReference type="Proteomes" id="UP001341281">
    <property type="component" value="Chromosome 03"/>
</dbReference>
<dbReference type="GO" id="GO:0006355">
    <property type="term" value="P:regulation of DNA-templated transcription"/>
    <property type="evidence" value="ECO:0007669"/>
    <property type="project" value="InterPro"/>
</dbReference>
<reference evidence="3 4" key="1">
    <citation type="submission" date="2024-02" db="EMBL/GenBank/DDBJ databases">
        <title>High-quality chromosome-scale genome assembly of Pensacola bahiagrass (Paspalum notatum Flugge var. saurae).</title>
        <authorList>
            <person name="Vega J.M."/>
            <person name="Podio M."/>
            <person name="Orjuela J."/>
            <person name="Siena L.A."/>
            <person name="Pessino S.C."/>
            <person name="Combes M.C."/>
            <person name="Mariac C."/>
            <person name="Albertini E."/>
            <person name="Pupilli F."/>
            <person name="Ortiz J.P.A."/>
            <person name="Leblanc O."/>
        </authorList>
    </citation>
    <scope>NUCLEOTIDE SEQUENCE [LARGE SCALE GENOMIC DNA]</scope>
    <source>
        <strain evidence="3">R1</strain>
        <tissue evidence="3">Leaf</tissue>
    </source>
</reference>
<protein>
    <recommendedName>
        <fullName evidence="5">GIY-YIG domain-containing protein</fullName>
    </recommendedName>
</protein>